<keyword evidence="3" id="KW-0670">Pyruvate</keyword>
<protein>
    <submittedName>
        <fullName evidence="3">Indolepyruvate ferredoxin oxidoreductase</fullName>
    </submittedName>
</protein>
<dbReference type="InterPro" id="IPR002869">
    <property type="entry name" value="Pyrv_flavodox_OxRed_cen"/>
</dbReference>
<dbReference type="AlphaFoldDB" id="A0A7C4AHR6"/>
<proteinExistence type="predicted"/>
<name>A0A7C4AHR6_9BACT</name>
<accession>A0A7C4AHR6</accession>
<dbReference type="GO" id="GO:0016903">
    <property type="term" value="F:oxidoreductase activity, acting on the aldehyde or oxo group of donors"/>
    <property type="evidence" value="ECO:0007669"/>
    <property type="project" value="InterPro"/>
</dbReference>
<dbReference type="PANTHER" id="PTHR43854">
    <property type="entry name" value="INDOLEPYRUVATE OXIDOREDUCTASE SUBUNIT IORB"/>
    <property type="match status" value="1"/>
</dbReference>
<evidence type="ECO:0000313" key="3">
    <source>
        <dbReference type="EMBL" id="HGG93081.1"/>
    </source>
</evidence>
<reference evidence="3" key="1">
    <citation type="journal article" date="2020" name="mSystems">
        <title>Genome- and Community-Level Interaction Insights into Carbon Utilization and Element Cycling Functions of Hydrothermarchaeota in Hydrothermal Sediment.</title>
        <authorList>
            <person name="Zhou Z."/>
            <person name="Liu Y."/>
            <person name="Xu W."/>
            <person name="Pan J."/>
            <person name="Luo Z.H."/>
            <person name="Li M."/>
        </authorList>
    </citation>
    <scope>NUCLEOTIDE SEQUENCE [LARGE SCALE GENOMIC DNA]</scope>
    <source>
        <strain evidence="3">SpSt-413</strain>
    </source>
</reference>
<keyword evidence="1" id="KW-0560">Oxidoreductase</keyword>
<evidence type="ECO:0000256" key="1">
    <source>
        <dbReference type="ARBA" id="ARBA00023002"/>
    </source>
</evidence>
<sequence length="195" mass="19950">MQRTRIFFTGVGGQGTLTATKLVSLTALDEGLPVTSGEIHGMAQRGGVVESTVLIGYQSPKITLGEADVVLGFELLEALRALCYLKPGGRLVANSESLPPLSVATGKAAYPGLDTVRAKAQAVASQAVFLPCRTLAEQAGAAQSANTVLLGAACALGALPFGMAALERSVKKYLKPALAEINLKALELGATAALS</sequence>
<dbReference type="EMBL" id="DSRP01000627">
    <property type="protein sequence ID" value="HGG93081.1"/>
    <property type="molecule type" value="Genomic_DNA"/>
</dbReference>
<comment type="caution">
    <text evidence="3">The sequence shown here is derived from an EMBL/GenBank/DDBJ whole genome shotgun (WGS) entry which is preliminary data.</text>
</comment>
<gene>
    <name evidence="3" type="ORF">ENR59_09060</name>
</gene>
<dbReference type="InterPro" id="IPR052198">
    <property type="entry name" value="IorB_Oxidoreductase"/>
</dbReference>
<organism evidence="3">
    <name type="scientific">Fundidesulfovibrio putealis</name>
    <dbReference type="NCBI Taxonomy" id="270496"/>
    <lineage>
        <taxon>Bacteria</taxon>
        <taxon>Pseudomonadati</taxon>
        <taxon>Thermodesulfobacteriota</taxon>
        <taxon>Desulfovibrionia</taxon>
        <taxon>Desulfovibrionales</taxon>
        <taxon>Desulfovibrionaceae</taxon>
        <taxon>Fundidesulfovibrio</taxon>
    </lineage>
</organism>
<dbReference type="PANTHER" id="PTHR43854:SF1">
    <property type="entry name" value="INDOLEPYRUVATE OXIDOREDUCTASE SUBUNIT IORB"/>
    <property type="match status" value="1"/>
</dbReference>
<dbReference type="Pfam" id="PF01558">
    <property type="entry name" value="POR"/>
    <property type="match status" value="1"/>
</dbReference>
<dbReference type="Gene3D" id="3.40.920.10">
    <property type="entry name" value="Pyruvate-ferredoxin oxidoreductase, PFOR, domain III"/>
    <property type="match status" value="1"/>
</dbReference>
<evidence type="ECO:0000259" key="2">
    <source>
        <dbReference type="Pfam" id="PF01558"/>
    </source>
</evidence>
<dbReference type="InterPro" id="IPR019752">
    <property type="entry name" value="Pyrv/ketoisovalerate_OxRed_cat"/>
</dbReference>
<dbReference type="SUPFAM" id="SSF53323">
    <property type="entry name" value="Pyruvate-ferredoxin oxidoreductase, PFOR, domain III"/>
    <property type="match status" value="1"/>
</dbReference>
<feature type="domain" description="Pyruvate/ketoisovalerate oxidoreductase catalytic" evidence="2">
    <location>
        <begin position="12"/>
        <end position="190"/>
    </location>
</feature>